<keyword evidence="7" id="KW-1185">Reference proteome</keyword>
<keyword evidence="4" id="KW-0472">Membrane</keyword>
<proteinExistence type="predicted"/>
<name>A0AAV7UVX4_PLEWA</name>
<dbReference type="GO" id="GO:0016020">
    <property type="term" value="C:membrane"/>
    <property type="evidence" value="ECO:0007669"/>
    <property type="project" value="UniProtKB-SubCell"/>
</dbReference>
<evidence type="ECO:0000256" key="4">
    <source>
        <dbReference type="ARBA" id="ARBA00023136"/>
    </source>
</evidence>
<evidence type="ECO:0000256" key="2">
    <source>
        <dbReference type="ARBA" id="ARBA00022692"/>
    </source>
</evidence>
<dbReference type="AlphaFoldDB" id="A0AAV7UVX4"/>
<sequence>MKAKLCISGQGYHSGFGAELGEQACEEEIYWVGPIIGAVLAGVLYEYIYCPDIEFKQQLKDAFSKATQKTRVKYQDVDDNQSQADHDDLILKTGTVNVIDPDRGRDRKAKDTDSEILSTV</sequence>
<reference evidence="6" key="1">
    <citation type="journal article" date="2022" name="bioRxiv">
        <title>Sequencing and chromosome-scale assembly of the giantPleurodeles waltlgenome.</title>
        <authorList>
            <person name="Brown T."/>
            <person name="Elewa A."/>
            <person name="Iarovenko S."/>
            <person name="Subramanian E."/>
            <person name="Araus A.J."/>
            <person name="Petzold A."/>
            <person name="Susuki M."/>
            <person name="Suzuki K.-i.T."/>
            <person name="Hayashi T."/>
            <person name="Toyoda A."/>
            <person name="Oliveira C."/>
            <person name="Osipova E."/>
            <person name="Leigh N.D."/>
            <person name="Simon A."/>
            <person name="Yun M.H."/>
        </authorList>
    </citation>
    <scope>NUCLEOTIDE SEQUENCE</scope>
    <source>
        <strain evidence="6">20211129_DDA</strain>
        <tissue evidence="6">Liver</tissue>
    </source>
</reference>
<evidence type="ECO:0000256" key="1">
    <source>
        <dbReference type="ARBA" id="ARBA00004141"/>
    </source>
</evidence>
<evidence type="ECO:0000256" key="5">
    <source>
        <dbReference type="SAM" id="MobiDB-lite"/>
    </source>
</evidence>
<evidence type="ECO:0000313" key="7">
    <source>
        <dbReference type="Proteomes" id="UP001066276"/>
    </source>
</evidence>
<dbReference type="PRINTS" id="PR02016">
    <property type="entry name" value="AQUAPORIN4"/>
</dbReference>
<gene>
    <name evidence="6" type="ORF">NDU88_001092</name>
</gene>
<comment type="caution">
    <text evidence="6">The sequence shown here is derived from an EMBL/GenBank/DDBJ whole genome shotgun (WGS) entry which is preliminary data.</text>
</comment>
<dbReference type="Proteomes" id="UP001066276">
    <property type="component" value="Chromosome 2_2"/>
</dbReference>
<feature type="compositionally biased region" description="Basic and acidic residues" evidence="5">
    <location>
        <begin position="101"/>
        <end position="113"/>
    </location>
</feature>
<protein>
    <submittedName>
        <fullName evidence="6">Uncharacterized protein</fullName>
    </submittedName>
</protein>
<keyword evidence="2" id="KW-0812">Transmembrane</keyword>
<dbReference type="EMBL" id="JANPWB010000004">
    <property type="protein sequence ID" value="KAJ1191777.1"/>
    <property type="molecule type" value="Genomic_DNA"/>
</dbReference>
<keyword evidence="3" id="KW-1133">Transmembrane helix</keyword>
<accession>A0AAV7UVX4</accession>
<dbReference type="SUPFAM" id="SSF81338">
    <property type="entry name" value="Aquaporin-like"/>
    <property type="match status" value="1"/>
</dbReference>
<evidence type="ECO:0000256" key="3">
    <source>
        <dbReference type="ARBA" id="ARBA00022989"/>
    </source>
</evidence>
<feature type="region of interest" description="Disordered" evidence="5">
    <location>
        <begin position="101"/>
        <end position="120"/>
    </location>
</feature>
<organism evidence="6 7">
    <name type="scientific">Pleurodeles waltl</name>
    <name type="common">Iberian ribbed newt</name>
    <dbReference type="NCBI Taxonomy" id="8319"/>
    <lineage>
        <taxon>Eukaryota</taxon>
        <taxon>Metazoa</taxon>
        <taxon>Chordata</taxon>
        <taxon>Craniata</taxon>
        <taxon>Vertebrata</taxon>
        <taxon>Euteleostomi</taxon>
        <taxon>Amphibia</taxon>
        <taxon>Batrachia</taxon>
        <taxon>Caudata</taxon>
        <taxon>Salamandroidea</taxon>
        <taxon>Salamandridae</taxon>
        <taxon>Pleurodelinae</taxon>
        <taxon>Pleurodeles</taxon>
    </lineage>
</organism>
<comment type="subcellular location">
    <subcellularLocation>
        <location evidence="1">Membrane</location>
        <topology evidence="1">Multi-pass membrane protein</topology>
    </subcellularLocation>
</comment>
<evidence type="ECO:0000313" key="6">
    <source>
        <dbReference type="EMBL" id="KAJ1191777.1"/>
    </source>
</evidence>
<dbReference type="InterPro" id="IPR023271">
    <property type="entry name" value="Aquaporin-like"/>
</dbReference>